<keyword evidence="4 7" id="KW-1133">Transmembrane helix</keyword>
<name>A0A7R9MN51_9ACAR</name>
<evidence type="ECO:0000256" key="3">
    <source>
        <dbReference type="ARBA" id="ARBA00022692"/>
    </source>
</evidence>
<evidence type="ECO:0000256" key="5">
    <source>
        <dbReference type="ARBA" id="ARBA00023136"/>
    </source>
</evidence>
<comment type="subcellular location">
    <subcellularLocation>
        <location evidence="1">Membrane</location>
        <topology evidence="1">Multi-pass membrane protein</topology>
    </subcellularLocation>
</comment>
<evidence type="ECO:0000313" key="9">
    <source>
        <dbReference type="EMBL" id="CAD7663318.1"/>
    </source>
</evidence>
<dbReference type="InterPro" id="IPR036259">
    <property type="entry name" value="MFS_trans_sf"/>
</dbReference>
<evidence type="ECO:0000256" key="4">
    <source>
        <dbReference type="ARBA" id="ARBA00022989"/>
    </source>
</evidence>
<dbReference type="Proteomes" id="UP000728032">
    <property type="component" value="Unassembled WGS sequence"/>
</dbReference>
<dbReference type="PANTHER" id="PTHR16172:SF2">
    <property type="entry name" value="MAJOR FACILITATOR SUPERFAMILY DOMAIN-CONTAINING PROTEIN 6"/>
    <property type="match status" value="1"/>
</dbReference>
<dbReference type="InterPro" id="IPR024989">
    <property type="entry name" value="MFS_assoc_dom"/>
</dbReference>
<feature type="domain" description="Major facilitator superfamily associated" evidence="8">
    <location>
        <begin position="1"/>
        <end position="112"/>
    </location>
</feature>
<dbReference type="OrthoDB" id="5989317at2759"/>
<feature type="region of interest" description="Disordered" evidence="6">
    <location>
        <begin position="158"/>
        <end position="203"/>
    </location>
</feature>
<dbReference type="AlphaFoldDB" id="A0A7R9MN51"/>
<dbReference type="EMBL" id="OC946741">
    <property type="protein sequence ID" value="CAD7663318.1"/>
    <property type="molecule type" value="Genomic_DNA"/>
</dbReference>
<gene>
    <name evidence="9" type="ORF">ONB1V03_LOCUS19878</name>
</gene>
<keyword evidence="3 7" id="KW-0812">Transmembrane</keyword>
<feature type="transmembrane region" description="Helical" evidence="7">
    <location>
        <begin position="20"/>
        <end position="39"/>
    </location>
</feature>
<comment type="similarity">
    <text evidence="2">Belongs to the major facilitator superfamily. MFSD6 family.</text>
</comment>
<evidence type="ECO:0000313" key="10">
    <source>
        <dbReference type="Proteomes" id="UP000728032"/>
    </source>
</evidence>
<accession>A0A7R9MN51</accession>
<organism evidence="9">
    <name type="scientific">Oppiella nova</name>
    <dbReference type="NCBI Taxonomy" id="334625"/>
    <lineage>
        <taxon>Eukaryota</taxon>
        <taxon>Metazoa</taxon>
        <taxon>Ecdysozoa</taxon>
        <taxon>Arthropoda</taxon>
        <taxon>Chelicerata</taxon>
        <taxon>Arachnida</taxon>
        <taxon>Acari</taxon>
        <taxon>Acariformes</taxon>
        <taxon>Sarcoptiformes</taxon>
        <taxon>Oribatida</taxon>
        <taxon>Brachypylina</taxon>
        <taxon>Oppioidea</taxon>
        <taxon>Oppiidae</taxon>
        <taxon>Oppiella</taxon>
    </lineage>
</organism>
<evidence type="ECO:0000256" key="2">
    <source>
        <dbReference type="ARBA" id="ARBA00005241"/>
    </source>
</evidence>
<dbReference type="GO" id="GO:0016020">
    <property type="term" value="C:membrane"/>
    <property type="evidence" value="ECO:0007669"/>
    <property type="project" value="UniProtKB-SubCell"/>
</dbReference>
<sequence length="281" mass="31908">EICAYFYSYSLIKTYGHTKVLCIGLAGNVARFLYISWLTNPWWVLPFELIQGVTHATVWAAACSYITQHTEPQLRSSTQGVLQGLHHGLGRGCGSIIGGMFVNRWGTQITFRLYGVLSIVVLGAFIHVNYYKPKEGYKFYEEDTDQVVMDSASALAPHGVPTNPINRSHSRSNIQQQSPDQPESKGDANNGTNPFKSDDPYLDPNHAWNQTYQNSVKLGNHFNLVSPEGNWDLSAIRKHFKMLNEMQIYNNYNEWAVSDLIKNIKTETYQPIIECDSTYDW</sequence>
<evidence type="ECO:0000256" key="1">
    <source>
        <dbReference type="ARBA" id="ARBA00004141"/>
    </source>
</evidence>
<dbReference type="Gene3D" id="1.20.1250.20">
    <property type="entry name" value="MFS general substrate transporter like domains"/>
    <property type="match status" value="1"/>
</dbReference>
<dbReference type="EMBL" id="CAJPVJ010031916">
    <property type="protein sequence ID" value="CAG2180455.1"/>
    <property type="molecule type" value="Genomic_DNA"/>
</dbReference>
<evidence type="ECO:0000256" key="6">
    <source>
        <dbReference type="SAM" id="MobiDB-lite"/>
    </source>
</evidence>
<feature type="compositionally biased region" description="Polar residues" evidence="6">
    <location>
        <begin position="163"/>
        <end position="195"/>
    </location>
</feature>
<reference evidence="9" key="1">
    <citation type="submission" date="2020-11" db="EMBL/GenBank/DDBJ databases">
        <authorList>
            <person name="Tran Van P."/>
        </authorList>
    </citation>
    <scope>NUCLEOTIDE SEQUENCE</scope>
</reference>
<evidence type="ECO:0000259" key="8">
    <source>
        <dbReference type="Pfam" id="PF12832"/>
    </source>
</evidence>
<feature type="transmembrane region" description="Helical" evidence="7">
    <location>
        <begin position="111"/>
        <end position="131"/>
    </location>
</feature>
<dbReference type="SUPFAM" id="SSF103473">
    <property type="entry name" value="MFS general substrate transporter"/>
    <property type="match status" value="1"/>
</dbReference>
<keyword evidence="10" id="KW-1185">Reference proteome</keyword>
<proteinExistence type="inferred from homology"/>
<protein>
    <recommendedName>
        <fullName evidence="8">Major facilitator superfamily associated domain-containing protein</fullName>
    </recommendedName>
</protein>
<keyword evidence="5 7" id="KW-0472">Membrane</keyword>
<dbReference type="PANTHER" id="PTHR16172">
    <property type="entry name" value="MAJOR FACILITATOR SUPERFAMILY DOMAIN-CONTAINING PROTEIN 6-LIKE"/>
    <property type="match status" value="1"/>
</dbReference>
<dbReference type="InterPro" id="IPR051717">
    <property type="entry name" value="MFS_MFSD6"/>
</dbReference>
<dbReference type="Pfam" id="PF12832">
    <property type="entry name" value="MFS_1_like"/>
    <property type="match status" value="1"/>
</dbReference>
<feature type="non-terminal residue" evidence="9">
    <location>
        <position position="281"/>
    </location>
</feature>
<evidence type="ECO:0000256" key="7">
    <source>
        <dbReference type="SAM" id="Phobius"/>
    </source>
</evidence>